<evidence type="ECO:0000259" key="2">
    <source>
        <dbReference type="PROSITE" id="PS51502"/>
    </source>
</evidence>
<dbReference type="InterPro" id="IPR013097">
    <property type="entry name" value="Dabb"/>
</dbReference>
<gene>
    <name evidence="3" type="ORF">QBC41DRAFT_329328</name>
</gene>
<dbReference type="AlphaFoldDB" id="A0AA39Z3U8"/>
<dbReference type="PANTHER" id="PTHR33178:SF10">
    <property type="entry name" value="STRESS-RESPONSE A_B BARREL DOMAIN-CONTAINING PROTEIN"/>
    <property type="match status" value="1"/>
</dbReference>
<dbReference type="Proteomes" id="UP001174997">
    <property type="component" value="Unassembled WGS sequence"/>
</dbReference>
<evidence type="ECO:0000256" key="1">
    <source>
        <dbReference type="ARBA" id="ARBA00011738"/>
    </source>
</evidence>
<accession>A0AA39Z3U8</accession>
<dbReference type="SUPFAM" id="SSF54909">
    <property type="entry name" value="Dimeric alpha+beta barrel"/>
    <property type="match status" value="1"/>
</dbReference>
<keyword evidence="4" id="KW-1185">Reference proteome</keyword>
<reference evidence="3" key="1">
    <citation type="submission" date="2023-06" db="EMBL/GenBank/DDBJ databases">
        <title>Genome-scale phylogeny and comparative genomics of the fungal order Sordariales.</title>
        <authorList>
            <consortium name="Lawrence Berkeley National Laboratory"/>
            <person name="Hensen N."/>
            <person name="Bonometti L."/>
            <person name="Westerberg I."/>
            <person name="Brannstrom I.O."/>
            <person name="Guillou S."/>
            <person name="Cros-Aarteil S."/>
            <person name="Calhoun S."/>
            <person name="Haridas S."/>
            <person name="Kuo A."/>
            <person name="Mondo S."/>
            <person name="Pangilinan J."/>
            <person name="Riley R."/>
            <person name="Labutti K."/>
            <person name="Andreopoulos B."/>
            <person name="Lipzen A."/>
            <person name="Chen C."/>
            <person name="Yanf M."/>
            <person name="Daum C."/>
            <person name="Ng V."/>
            <person name="Clum A."/>
            <person name="Steindorff A."/>
            <person name="Ohm R."/>
            <person name="Martin F."/>
            <person name="Silar P."/>
            <person name="Natvig D."/>
            <person name="Lalanne C."/>
            <person name="Gautier V."/>
            <person name="Ament-Velasquez S.L."/>
            <person name="Kruys A."/>
            <person name="Hutchinson M.I."/>
            <person name="Powell A.J."/>
            <person name="Barry K."/>
            <person name="Miller A.N."/>
            <person name="Grigoriev I.V."/>
            <person name="Debuchy R."/>
            <person name="Gladieux P."/>
            <person name="Thoren M.H."/>
            <person name="Johannesson H."/>
        </authorList>
    </citation>
    <scope>NUCLEOTIDE SEQUENCE</scope>
    <source>
        <strain evidence="3">CBS 307.81</strain>
    </source>
</reference>
<dbReference type="PANTHER" id="PTHR33178">
    <property type="match status" value="1"/>
</dbReference>
<comment type="caution">
    <text evidence="3">The sequence shown here is derived from an EMBL/GenBank/DDBJ whole genome shotgun (WGS) entry which is preliminary data.</text>
</comment>
<organism evidence="3 4">
    <name type="scientific">Cercophora samala</name>
    <dbReference type="NCBI Taxonomy" id="330535"/>
    <lineage>
        <taxon>Eukaryota</taxon>
        <taxon>Fungi</taxon>
        <taxon>Dikarya</taxon>
        <taxon>Ascomycota</taxon>
        <taxon>Pezizomycotina</taxon>
        <taxon>Sordariomycetes</taxon>
        <taxon>Sordariomycetidae</taxon>
        <taxon>Sordariales</taxon>
        <taxon>Lasiosphaeriaceae</taxon>
        <taxon>Cercophora</taxon>
    </lineage>
</organism>
<dbReference type="Gene3D" id="3.30.70.100">
    <property type="match status" value="1"/>
</dbReference>
<protein>
    <submittedName>
        <fullName evidence="3">Stress responsive A/B barrel domain protein</fullName>
    </submittedName>
</protein>
<proteinExistence type="predicted"/>
<dbReference type="InterPro" id="IPR011008">
    <property type="entry name" value="Dimeric_a/b-barrel"/>
</dbReference>
<sequence>MSVTHTVLFQIKADADPSDVKAACNRFIALKDTCLHPTSHTPYIKSIKGGKDNSPEGLQNGITHGFVVEFSSVDDRDYYVSTDPSHLAFVQSIGALVEKAIVVDFVDGLY</sequence>
<dbReference type="Pfam" id="PF07876">
    <property type="entry name" value="Dabb"/>
    <property type="match status" value="1"/>
</dbReference>
<dbReference type="SMART" id="SM00886">
    <property type="entry name" value="Dabb"/>
    <property type="match status" value="1"/>
</dbReference>
<dbReference type="PROSITE" id="PS51502">
    <property type="entry name" value="S_R_A_B_BARREL"/>
    <property type="match status" value="1"/>
</dbReference>
<comment type="subunit">
    <text evidence="1">Homodimer.</text>
</comment>
<name>A0AA39Z3U8_9PEZI</name>
<evidence type="ECO:0000313" key="3">
    <source>
        <dbReference type="EMBL" id="KAK0663012.1"/>
    </source>
</evidence>
<feature type="domain" description="Stress-response A/B barrel" evidence="2">
    <location>
        <begin position="3"/>
        <end position="105"/>
    </location>
</feature>
<evidence type="ECO:0000313" key="4">
    <source>
        <dbReference type="Proteomes" id="UP001174997"/>
    </source>
</evidence>
<dbReference type="EMBL" id="JAULSY010000133">
    <property type="protein sequence ID" value="KAK0663012.1"/>
    <property type="molecule type" value="Genomic_DNA"/>
</dbReference>
<dbReference type="InterPro" id="IPR044662">
    <property type="entry name" value="HS1/DABB1-like"/>
</dbReference>